<dbReference type="Pfam" id="PF00149">
    <property type="entry name" value="Metallophos"/>
    <property type="match status" value="1"/>
</dbReference>
<reference evidence="6" key="1">
    <citation type="submission" date="2021-02" db="EMBL/GenBank/DDBJ databases">
        <authorList>
            <person name="Dougan E. K."/>
            <person name="Rhodes N."/>
            <person name="Thang M."/>
            <person name="Chan C."/>
        </authorList>
    </citation>
    <scope>NUCLEOTIDE SEQUENCE</scope>
</reference>
<protein>
    <recommendedName>
        <fullName evidence="4">Serine/threonine-protein phosphatase</fullName>
        <ecNumber evidence="4">3.1.3.16</ecNumber>
    </recommendedName>
</protein>
<keyword evidence="7" id="KW-1185">Reference proteome</keyword>
<sequence>MEEAGKHGRTMPDARAYPVLADWELEAAWWATQMELQNRRLPCIEVCRLMILEVTRMYRQEKNVVNVSPPDVGARIVVVGDLHGHFSDLAHILRENGEPQSGPGGVKYIFNGDFVDRGAWGPEVLLAIYCLKCKSPDCIFLNRGNHEDQQQNLKPDNGFVHSHCIRAFGADAQRMYSLCKASFKVLPLCHVIGKEIAVIHGGLPLDPQIRLADIDAIDRRRAVPVALCGVLGYPRFQKVVSKRILITGDGEEVPAGKKGKLLERVGKTRHAVVKFPGYEEEVLVQLAGCPEHEQAA</sequence>
<dbReference type="PROSITE" id="PS00125">
    <property type="entry name" value="SER_THR_PHOSPHATASE"/>
    <property type="match status" value="1"/>
</dbReference>
<dbReference type="PANTHER" id="PTHR45668:SF13">
    <property type="entry name" value="SERINE_THREONINE-PROTEIN PHOSPHATASE"/>
    <property type="match status" value="1"/>
</dbReference>
<evidence type="ECO:0000256" key="2">
    <source>
        <dbReference type="ARBA" id="ARBA00022723"/>
    </source>
</evidence>
<evidence type="ECO:0000256" key="1">
    <source>
        <dbReference type="ARBA" id="ARBA00001936"/>
    </source>
</evidence>
<comment type="cofactor">
    <cofactor evidence="1">
        <name>Mn(2+)</name>
        <dbReference type="ChEBI" id="CHEBI:29035"/>
    </cofactor>
</comment>
<dbReference type="PANTHER" id="PTHR45668">
    <property type="entry name" value="SERINE/THREONINE-PROTEIN PHOSPHATASE 5-RELATED"/>
    <property type="match status" value="1"/>
</dbReference>
<dbReference type="InterPro" id="IPR004843">
    <property type="entry name" value="Calcineurin-like_PHP"/>
</dbReference>
<comment type="catalytic activity">
    <reaction evidence="4">
        <text>O-phospho-L-threonyl-[protein] + H2O = L-threonyl-[protein] + phosphate</text>
        <dbReference type="Rhea" id="RHEA:47004"/>
        <dbReference type="Rhea" id="RHEA-COMP:11060"/>
        <dbReference type="Rhea" id="RHEA-COMP:11605"/>
        <dbReference type="ChEBI" id="CHEBI:15377"/>
        <dbReference type="ChEBI" id="CHEBI:30013"/>
        <dbReference type="ChEBI" id="CHEBI:43474"/>
        <dbReference type="ChEBI" id="CHEBI:61977"/>
        <dbReference type="EC" id="3.1.3.16"/>
    </reaction>
</comment>
<keyword evidence="3" id="KW-0464">Manganese</keyword>
<name>A0A812P9G6_9DINO</name>
<dbReference type="GO" id="GO:0004722">
    <property type="term" value="F:protein serine/threonine phosphatase activity"/>
    <property type="evidence" value="ECO:0007669"/>
    <property type="project" value="UniProtKB-EC"/>
</dbReference>
<evidence type="ECO:0000313" key="6">
    <source>
        <dbReference type="EMBL" id="CAE7334425.1"/>
    </source>
</evidence>
<organism evidence="6 7">
    <name type="scientific">Symbiodinium natans</name>
    <dbReference type="NCBI Taxonomy" id="878477"/>
    <lineage>
        <taxon>Eukaryota</taxon>
        <taxon>Sar</taxon>
        <taxon>Alveolata</taxon>
        <taxon>Dinophyceae</taxon>
        <taxon>Suessiales</taxon>
        <taxon>Symbiodiniaceae</taxon>
        <taxon>Symbiodinium</taxon>
    </lineage>
</organism>
<keyword evidence="2" id="KW-0479">Metal-binding</keyword>
<dbReference type="Gene3D" id="3.60.21.10">
    <property type="match status" value="1"/>
</dbReference>
<dbReference type="EMBL" id="CAJNDS010002113">
    <property type="protein sequence ID" value="CAE7334425.1"/>
    <property type="molecule type" value="Genomic_DNA"/>
</dbReference>
<dbReference type="InterPro" id="IPR006186">
    <property type="entry name" value="Ser/Thr-sp_prot-phosphatase"/>
</dbReference>
<dbReference type="PRINTS" id="PR00114">
    <property type="entry name" value="STPHPHTASE"/>
</dbReference>
<comment type="caution">
    <text evidence="6">The sequence shown here is derived from an EMBL/GenBank/DDBJ whole genome shotgun (WGS) entry which is preliminary data.</text>
</comment>
<evidence type="ECO:0000256" key="4">
    <source>
        <dbReference type="RuleBase" id="RU004273"/>
    </source>
</evidence>
<dbReference type="SUPFAM" id="SSF56300">
    <property type="entry name" value="Metallo-dependent phosphatases"/>
    <property type="match status" value="1"/>
</dbReference>
<dbReference type="EC" id="3.1.3.16" evidence="4"/>
<dbReference type="InterPro" id="IPR051134">
    <property type="entry name" value="PPP_phosphatase"/>
</dbReference>
<accession>A0A812P9G6</accession>
<comment type="similarity">
    <text evidence="4">Belongs to the PPP phosphatase family.</text>
</comment>
<dbReference type="GO" id="GO:0046872">
    <property type="term" value="F:metal ion binding"/>
    <property type="evidence" value="ECO:0007669"/>
    <property type="project" value="UniProtKB-KW"/>
</dbReference>
<dbReference type="AlphaFoldDB" id="A0A812P9G6"/>
<evidence type="ECO:0000313" key="7">
    <source>
        <dbReference type="Proteomes" id="UP000604046"/>
    </source>
</evidence>
<dbReference type="InterPro" id="IPR029052">
    <property type="entry name" value="Metallo-depent_PP-like"/>
</dbReference>
<dbReference type="SMART" id="SM00156">
    <property type="entry name" value="PP2Ac"/>
    <property type="match status" value="1"/>
</dbReference>
<evidence type="ECO:0000259" key="5">
    <source>
        <dbReference type="PROSITE" id="PS00125"/>
    </source>
</evidence>
<evidence type="ECO:0000256" key="3">
    <source>
        <dbReference type="ARBA" id="ARBA00023211"/>
    </source>
</evidence>
<dbReference type="OrthoDB" id="417943at2759"/>
<gene>
    <name evidence="6" type="primary">PPT1</name>
    <name evidence="6" type="ORF">SNAT2548_LOCUS17492</name>
</gene>
<proteinExistence type="inferred from homology"/>
<dbReference type="Proteomes" id="UP000604046">
    <property type="component" value="Unassembled WGS sequence"/>
</dbReference>
<keyword evidence="4" id="KW-0378">Hydrolase</keyword>
<feature type="domain" description="Serine/threonine specific protein phosphatases" evidence="5">
    <location>
        <begin position="142"/>
        <end position="147"/>
    </location>
</feature>